<name>A0A5H2XMI9_PRUDU</name>
<proteinExistence type="predicted"/>
<protein>
    <submittedName>
        <fullName evidence="1">Uncharacterized protein</fullName>
    </submittedName>
</protein>
<evidence type="ECO:0000313" key="1">
    <source>
        <dbReference type="EMBL" id="BBN68139.1"/>
    </source>
</evidence>
<accession>A0A5H2XMI9</accession>
<dbReference type="AlphaFoldDB" id="A0A5H2XMI9"/>
<organism evidence="1">
    <name type="scientific">Prunus dulcis</name>
    <name type="common">Almond</name>
    <name type="synonym">Amygdalus dulcis</name>
    <dbReference type="NCBI Taxonomy" id="3755"/>
    <lineage>
        <taxon>Eukaryota</taxon>
        <taxon>Viridiplantae</taxon>
        <taxon>Streptophyta</taxon>
        <taxon>Embryophyta</taxon>
        <taxon>Tracheophyta</taxon>
        <taxon>Spermatophyta</taxon>
        <taxon>Magnoliopsida</taxon>
        <taxon>eudicotyledons</taxon>
        <taxon>Gunneridae</taxon>
        <taxon>Pentapetalae</taxon>
        <taxon>rosids</taxon>
        <taxon>fabids</taxon>
        <taxon>Rosales</taxon>
        <taxon>Rosaceae</taxon>
        <taxon>Amygdaloideae</taxon>
        <taxon>Amygdaleae</taxon>
        <taxon>Prunus</taxon>
    </lineage>
</organism>
<sequence length="60" mass="6561">MGISISKAMVKNMNKKKNDSASMDITEEPVSDLPQAMDTFESGAHTTQVVVFPLQYIANT</sequence>
<dbReference type="EMBL" id="AP020634">
    <property type="protein sequence ID" value="BBN68139.1"/>
    <property type="molecule type" value="Genomic_DNA"/>
</dbReference>
<reference evidence="1" key="1">
    <citation type="journal article" date="2019" name="Science">
        <title>Mutation of a bHLH transcription factor allowed almond domestication.</title>
        <authorList>
            <person name="Sanchez-Perez R."/>
            <person name="Pavan S."/>
            <person name="Mazzeo R."/>
            <person name="Moldovan C."/>
            <person name="Aiese Cigliano R."/>
            <person name="Del Cueto J."/>
            <person name="Ricciardi F."/>
            <person name="Lotti C."/>
            <person name="Ricciardi L."/>
            <person name="Dicenta F."/>
            <person name="Lopez-Marques R.L."/>
            <person name="Lindberg Moller B."/>
        </authorList>
    </citation>
    <scope>NUCLEOTIDE SEQUENCE</scope>
</reference>
<gene>
    <name evidence="1" type="ORF">Prudu_297S000100</name>
</gene>